<dbReference type="STRING" id="859194.MHF_0119"/>
<dbReference type="Proteomes" id="UP000007952">
    <property type="component" value="Chromosome"/>
</dbReference>
<proteinExistence type="predicted"/>
<dbReference type="EMBL" id="CP002808">
    <property type="protein sequence ID" value="AEG72423.1"/>
    <property type="molecule type" value="Genomic_DNA"/>
</dbReference>
<feature type="region of interest" description="Disordered" evidence="1">
    <location>
        <begin position="115"/>
        <end position="142"/>
    </location>
</feature>
<organism evidence="2 3">
    <name type="scientific">Mycoplasma haemofelis (strain Ohio2)</name>
    <dbReference type="NCBI Taxonomy" id="859194"/>
    <lineage>
        <taxon>Bacteria</taxon>
        <taxon>Bacillati</taxon>
        <taxon>Mycoplasmatota</taxon>
        <taxon>Mollicutes</taxon>
        <taxon>Mycoplasmataceae</taxon>
        <taxon>Mycoplasma</taxon>
    </lineage>
</organism>
<dbReference type="AlphaFoldDB" id="F6FFM8"/>
<reference evidence="2 3" key="1">
    <citation type="journal article" date="2011" name="J. Bacteriol.">
        <title>Complete genome sequences of two hemotropic Mycoplasmas, Mycoplasma haemofelis strain Ohio2 and Mycoplasma suis strain Illinois.</title>
        <authorList>
            <person name="Messick J.B."/>
            <person name="Santos A.P."/>
            <person name="Guimaraes A.M."/>
        </authorList>
    </citation>
    <scope>NUCLEOTIDE SEQUENCE [LARGE SCALE GENOMIC DNA]</scope>
    <source>
        <strain evidence="2 3">Ohio2</strain>
    </source>
</reference>
<gene>
    <name evidence="2" type="ordered locus">MHF_0119</name>
</gene>
<reference key="2">
    <citation type="submission" date="2011-05" db="EMBL/GenBank/DDBJ databases">
        <title>The Genome of Mycoplasma haemofelis Strain Ohio2, a pathogenic hemoplasma of the cat.</title>
        <authorList>
            <person name="Santos A.P."/>
            <person name="Guimaraes A.M.S."/>
            <person name="SanMiguel P.J."/>
            <person name="Martin S.W."/>
            <person name="Messick J.B."/>
        </authorList>
    </citation>
    <scope>NUCLEOTIDE SEQUENCE</scope>
    <source>
        <strain>Ohio2</strain>
    </source>
</reference>
<dbReference type="BioCyc" id="MHAE859194:G1GR7-117-MONOMER"/>
<dbReference type="KEGG" id="mhf:MHF_0119"/>
<name>F6FFM8_MYCHI</name>
<feature type="compositionally biased region" description="Polar residues" evidence="1">
    <location>
        <begin position="115"/>
        <end position="132"/>
    </location>
</feature>
<dbReference type="HOGENOM" id="CLU_1813670_0_0_14"/>
<evidence type="ECO:0000313" key="3">
    <source>
        <dbReference type="Proteomes" id="UP000007952"/>
    </source>
</evidence>
<accession>F6FFM8</accession>
<sequence length="142" mass="16276">MLFKTSLLHIRKNATIVSVLGFFLSLSVTVLTSVDHLSDNLNKGFKEIDFDSNSHDLILVNKSFKQTQNLNVKPSYSIDLSNIKFGPKRGFRWSFDSNFDYSWVKKGNKDKLEKLQSSSDSAPALQQLQQRQHPAMVRRLRS</sequence>
<protein>
    <submittedName>
        <fullName evidence="2">Uncharacterized protein</fullName>
    </submittedName>
</protein>
<evidence type="ECO:0000313" key="2">
    <source>
        <dbReference type="EMBL" id="AEG72423.1"/>
    </source>
</evidence>
<evidence type="ECO:0000256" key="1">
    <source>
        <dbReference type="SAM" id="MobiDB-lite"/>
    </source>
</evidence>